<dbReference type="InterPro" id="IPR036390">
    <property type="entry name" value="WH_DNA-bd_sf"/>
</dbReference>
<dbReference type="GO" id="GO:0003677">
    <property type="term" value="F:DNA binding"/>
    <property type="evidence" value="ECO:0007669"/>
    <property type="project" value="UniProtKB-UniRule"/>
</dbReference>
<comment type="caution">
    <text evidence="6">Lacks conserved residue(s) required for the propagation of feature annotation.</text>
</comment>
<dbReference type="InterPro" id="IPR003142">
    <property type="entry name" value="BPL_C"/>
</dbReference>
<proteinExistence type="inferred from homology"/>
<evidence type="ECO:0000313" key="8">
    <source>
        <dbReference type="EMBL" id="VWX37034.1"/>
    </source>
</evidence>
<evidence type="ECO:0000313" key="9">
    <source>
        <dbReference type="Proteomes" id="UP000439752"/>
    </source>
</evidence>
<evidence type="ECO:0000256" key="4">
    <source>
        <dbReference type="ARBA" id="ARBA00023125"/>
    </source>
</evidence>
<dbReference type="PANTHER" id="PTHR12835:SF5">
    <property type="entry name" value="BIOTIN--PROTEIN LIGASE"/>
    <property type="match status" value="1"/>
</dbReference>
<dbReference type="GO" id="GO:0005737">
    <property type="term" value="C:cytoplasm"/>
    <property type="evidence" value="ECO:0007669"/>
    <property type="project" value="TreeGrafter"/>
</dbReference>
<feature type="binding site" evidence="6">
    <location>
        <position position="186"/>
    </location>
    <ligand>
        <name>biotin</name>
        <dbReference type="ChEBI" id="CHEBI:57586"/>
    </ligand>
</feature>
<dbReference type="GO" id="GO:0006355">
    <property type="term" value="P:regulation of DNA-templated transcription"/>
    <property type="evidence" value="ECO:0007669"/>
    <property type="project" value="UniProtKB-UniRule"/>
</dbReference>
<dbReference type="Proteomes" id="UP000439752">
    <property type="component" value="Unassembled WGS sequence"/>
</dbReference>
<dbReference type="CDD" id="cd16442">
    <property type="entry name" value="BPL"/>
    <property type="match status" value="1"/>
</dbReference>
<evidence type="ECO:0000256" key="6">
    <source>
        <dbReference type="HAMAP-Rule" id="MF_00978"/>
    </source>
</evidence>
<evidence type="ECO:0000256" key="2">
    <source>
        <dbReference type="ARBA" id="ARBA00022741"/>
    </source>
</evidence>
<reference evidence="8 9" key="1">
    <citation type="submission" date="2019-10" db="EMBL/GenBank/DDBJ databases">
        <authorList>
            <person name="Karimi E."/>
        </authorList>
    </citation>
    <scope>NUCLEOTIDE SEQUENCE [LARGE SCALE GENOMIC DNA]</scope>
    <source>
        <strain evidence="8">Exiguobacterium sp. 9Y</strain>
    </source>
</reference>
<dbReference type="InterPro" id="IPR004408">
    <property type="entry name" value="Biotin_CoA_COase_ligase"/>
</dbReference>
<dbReference type="CDD" id="cd00090">
    <property type="entry name" value="HTH_ARSR"/>
    <property type="match status" value="1"/>
</dbReference>
<evidence type="ECO:0000256" key="5">
    <source>
        <dbReference type="ARBA" id="ARBA00023267"/>
    </source>
</evidence>
<dbReference type="SUPFAM" id="SSF50037">
    <property type="entry name" value="C-terminal domain of transcriptional repressors"/>
    <property type="match status" value="1"/>
</dbReference>
<dbReference type="Pfam" id="PF02237">
    <property type="entry name" value="BPL_C"/>
    <property type="match status" value="1"/>
</dbReference>
<dbReference type="InterPro" id="IPR011991">
    <property type="entry name" value="ArsR-like_HTH"/>
</dbReference>
<dbReference type="RefSeq" id="WP_159172440.1">
    <property type="nucleotide sequence ID" value="NZ_LR732308.1"/>
</dbReference>
<keyword evidence="2 6" id="KW-0547">Nucleotide-binding</keyword>
<dbReference type="Gene3D" id="1.10.10.10">
    <property type="entry name" value="Winged helix-like DNA-binding domain superfamily/Winged helix DNA-binding domain"/>
    <property type="match status" value="1"/>
</dbReference>
<dbReference type="Pfam" id="PF03099">
    <property type="entry name" value="BPL_LplA_LipB"/>
    <property type="match status" value="1"/>
</dbReference>
<dbReference type="InterPro" id="IPR030855">
    <property type="entry name" value="Bifunct_BirA"/>
</dbReference>
<comment type="catalytic activity">
    <reaction evidence="6">
        <text>biotin + L-lysyl-[protein] + ATP = N(6)-biotinyl-L-lysyl-[protein] + AMP + diphosphate + H(+)</text>
        <dbReference type="Rhea" id="RHEA:11756"/>
        <dbReference type="Rhea" id="RHEA-COMP:9752"/>
        <dbReference type="Rhea" id="RHEA-COMP:10505"/>
        <dbReference type="ChEBI" id="CHEBI:15378"/>
        <dbReference type="ChEBI" id="CHEBI:29969"/>
        <dbReference type="ChEBI" id="CHEBI:30616"/>
        <dbReference type="ChEBI" id="CHEBI:33019"/>
        <dbReference type="ChEBI" id="CHEBI:57586"/>
        <dbReference type="ChEBI" id="CHEBI:83144"/>
        <dbReference type="ChEBI" id="CHEBI:456215"/>
        <dbReference type="EC" id="6.3.4.15"/>
    </reaction>
</comment>
<feature type="binding site" evidence="6">
    <location>
        <position position="116"/>
    </location>
    <ligand>
        <name>biotin</name>
        <dbReference type="ChEBI" id="CHEBI:57586"/>
    </ligand>
</feature>
<feature type="domain" description="BPL/LPL catalytic" evidence="7">
    <location>
        <begin position="69"/>
        <end position="257"/>
    </location>
</feature>
<keyword evidence="5 6" id="KW-0092">Biotin</keyword>
<evidence type="ECO:0000256" key="1">
    <source>
        <dbReference type="ARBA" id="ARBA00022598"/>
    </source>
</evidence>
<dbReference type="NCBIfam" id="TIGR00121">
    <property type="entry name" value="birA_ligase"/>
    <property type="match status" value="1"/>
</dbReference>
<protein>
    <recommendedName>
        <fullName evidence="6">Bifunctional ligase/repressor BirA</fullName>
    </recommendedName>
    <alternativeName>
        <fullName evidence="6">Biotin--[acetyl-CoA-carboxylase] ligase</fullName>
        <ecNumber evidence="6">6.3.4.15</ecNumber>
    </alternativeName>
    <alternativeName>
        <fullName evidence="6">Biotin--protein ligase</fullName>
    </alternativeName>
    <alternativeName>
        <fullName evidence="6">Biotin-[acetyl-CoA carboxylase] synthetase</fullName>
    </alternativeName>
</protein>
<dbReference type="GO" id="GO:0005524">
    <property type="term" value="F:ATP binding"/>
    <property type="evidence" value="ECO:0007669"/>
    <property type="project" value="UniProtKB-UniRule"/>
</dbReference>
<keyword evidence="3 6" id="KW-0067">ATP-binding</keyword>
<dbReference type="EC" id="6.3.4.15" evidence="6"/>
<dbReference type="Gene3D" id="3.30.930.10">
    <property type="entry name" value="Bira Bifunctional Protein, Domain 2"/>
    <property type="match status" value="1"/>
</dbReference>
<keyword evidence="4 6" id="KW-0238">DNA-binding</keyword>
<keyword evidence="6" id="KW-0678">Repressor</keyword>
<dbReference type="InterPro" id="IPR036388">
    <property type="entry name" value="WH-like_DNA-bd_sf"/>
</dbReference>
<comment type="function">
    <text evidence="6">Acts both as a biotin--[acetyl-CoA-carboxylase] ligase and a repressor.</text>
</comment>
<dbReference type="GO" id="GO:0016740">
    <property type="term" value="F:transferase activity"/>
    <property type="evidence" value="ECO:0007669"/>
    <property type="project" value="UniProtKB-ARBA"/>
</dbReference>
<keyword evidence="1 6" id="KW-0436">Ligase</keyword>
<organism evidence="8 9">
    <name type="scientific">Exiguobacterium oxidotolerans</name>
    <dbReference type="NCBI Taxonomy" id="223958"/>
    <lineage>
        <taxon>Bacteria</taxon>
        <taxon>Bacillati</taxon>
        <taxon>Bacillota</taxon>
        <taxon>Bacilli</taxon>
        <taxon>Bacillales</taxon>
        <taxon>Bacillales Family XII. Incertae Sedis</taxon>
        <taxon>Exiguobacterium</taxon>
    </lineage>
</organism>
<dbReference type="InterPro" id="IPR013196">
    <property type="entry name" value="HTH_11"/>
</dbReference>
<gene>
    <name evidence="6 8" type="primary">birA</name>
    <name evidence="8" type="ORF">EXIGUO9Y_30203</name>
</gene>
<feature type="DNA-binding region" description="H-T-H motif" evidence="6">
    <location>
        <begin position="21"/>
        <end position="40"/>
    </location>
</feature>
<dbReference type="InterPro" id="IPR004143">
    <property type="entry name" value="BPL_LPL_catalytic"/>
</dbReference>
<dbReference type="Gene3D" id="2.30.30.100">
    <property type="match status" value="1"/>
</dbReference>
<comment type="similarity">
    <text evidence="6">Belongs to the biotin--protein ligase family.</text>
</comment>
<dbReference type="Pfam" id="PF08279">
    <property type="entry name" value="HTH_11"/>
    <property type="match status" value="1"/>
</dbReference>
<dbReference type="GO" id="GO:0009249">
    <property type="term" value="P:protein lipoylation"/>
    <property type="evidence" value="ECO:0007669"/>
    <property type="project" value="UniProtKB-ARBA"/>
</dbReference>
<accession>A0A653ICW5</accession>
<dbReference type="AlphaFoldDB" id="A0A653ICW5"/>
<sequence length="323" mass="36325">MEKSTRDLILQRLMQTDWISGQDLADQLNISRTAIWKQIASLKEAGYAIESNKKTGYHLVDRGDHLTALAIEQYLQTKFLGRDIFHVEETETTQRIAHDLAQQQVKEGKLVVCDYQTSGRGQLGRVWHETKGNGIAMSLIVRPDVPLDQAGQLTLVSGIALATSLREFDVPVTIKWPNDLLIDGRKVAGILTEMQTEANRISSVIIGIGINVHHDAFSTAIADRATSLKLATNRTFRRAEIVASFLNQFEQMYERWLVDGFGSFVEAWEHLADKLNQPVTLRSRQQTLSGYLRGIRADGTLMVETDQGMEAFHSAELVYWAEN</sequence>
<dbReference type="InterPro" id="IPR045864">
    <property type="entry name" value="aa-tRNA-synth_II/BPL/LPL"/>
</dbReference>
<name>A0A653ICW5_9BACL</name>
<keyword evidence="6" id="KW-0804">Transcription</keyword>
<keyword evidence="6" id="KW-0805">Transcription regulation</keyword>
<keyword evidence="9" id="KW-1185">Reference proteome</keyword>
<dbReference type="SMR" id="A0A653ICW5"/>
<dbReference type="PROSITE" id="PS51733">
    <property type="entry name" value="BPL_LPL_CATALYTIC"/>
    <property type="match status" value="1"/>
</dbReference>
<dbReference type="SUPFAM" id="SSF55681">
    <property type="entry name" value="Class II aaRS and biotin synthetases"/>
    <property type="match status" value="1"/>
</dbReference>
<dbReference type="InterPro" id="IPR008988">
    <property type="entry name" value="Transcriptional_repressor_C"/>
</dbReference>
<evidence type="ECO:0000256" key="3">
    <source>
        <dbReference type="ARBA" id="ARBA00022840"/>
    </source>
</evidence>
<dbReference type="EMBL" id="CABWKQ010000023">
    <property type="protein sequence ID" value="VWX37034.1"/>
    <property type="molecule type" value="Genomic_DNA"/>
</dbReference>
<dbReference type="HAMAP" id="MF_00978">
    <property type="entry name" value="Bifunct_BirA"/>
    <property type="match status" value="1"/>
</dbReference>
<dbReference type="GO" id="GO:0004077">
    <property type="term" value="F:biotin--[biotin carboxyl-carrier protein] ligase activity"/>
    <property type="evidence" value="ECO:0007669"/>
    <property type="project" value="UniProtKB-UniRule"/>
</dbReference>
<dbReference type="SUPFAM" id="SSF46785">
    <property type="entry name" value="Winged helix' DNA-binding domain"/>
    <property type="match status" value="1"/>
</dbReference>
<evidence type="ECO:0000259" key="7">
    <source>
        <dbReference type="PROSITE" id="PS51733"/>
    </source>
</evidence>
<dbReference type="PANTHER" id="PTHR12835">
    <property type="entry name" value="BIOTIN PROTEIN LIGASE"/>
    <property type="match status" value="1"/>
</dbReference>